<proteinExistence type="predicted"/>
<reference evidence="1" key="1">
    <citation type="submission" date="2022-03" db="EMBL/GenBank/DDBJ databases">
        <title>Sea Food Isolates.</title>
        <authorList>
            <person name="Li c."/>
        </authorList>
    </citation>
    <scope>NUCLEOTIDE SEQUENCE</scope>
    <source>
        <strain evidence="1">19PA01SH03</strain>
    </source>
</reference>
<sequence>MLIIKDGQDTHMQLHQLSKLAGTLLLISLSVTASEKELDIFSQSNSDKAAQTLDLDAPAKDSFIFKLPATHNPYLDYQASVDYLASDARPSVNSPLTLDAPDPHSFSVKPTVNNPFLRDGQEDCQYVEVVFDHQDKQLSVGSDNQGNPCSRSHLTISDYQITTRFKYEE</sequence>
<dbReference type="AlphaFoldDB" id="A0AAU6SSH3"/>
<organism evidence="1">
    <name type="scientific">bacterium 19PA01SH03</name>
    <dbReference type="NCBI Taxonomy" id="2920705"/>
    <lineage>
        <taxon>Bacteria</taxon>
    </lineage>
</organism>
<dbReference type="EMBL" id="CP095339">
    <property type="protein sequence ID" value="XAG22912.1"/>
    <property type="molecule type" value="Genomic_DNA"/>
</dbReference>
<name>A0AAU6SSH3_UNCXX</name>
<accession>A0AAU6SSH3</accession>
<gene>
    <name evidence="1" type="ORF">MRN70_17380</name>
</gene>
<protein>
    <submittedName>
        <fullName evidence="1">Uncharacterized protein</fullName>
    </submittedName>
</protein>
<evidence type="ECO:0000313" key="1">
    <source>
        <dbReference type="EMBL" id="XAG22912.1"/>
    </source>
</evidence>